<dbReference type="STRING" id="1758178.GCA_001550095_02189"/>
<name>A0A291G9E4_9RHOB</name>
<dbReference type="Proteomes" id="UP000217935">
    <property type="component" value="Chromosome"/>
</dbReference>
<evidence type="ECO:0000313" key="2">
    <source>
        <dbReference type="Proteomes" id="UP000217935"/>
    </source>
</evidence>
<protein>
    <submittedName>
        <fullName evidence="1">Uncharacterized protein</fullName>
    </submittedName>
</protein>
<keyword evidence="2" id="KW-1185">Reference proteome</keyword>
<organism evidence="1 2">
    <name type="scientific">Celeribacter ethanolicus</name>
    <dbReference type="NCBI Taxonomy" id="1758178"/>
    <lineage>
        <taxon>Bacteria</taxon>
        <taxon>Pseudomonadati</taxon>
        <taxon>Pseudomonadota</taxon>
        <taxon>Alphaproteobacteria</taxon>
        <taxon>Rhodobacterales</taxon>
        <taxon>Roseobacteraceae</taxon>
        <taxon>Celeribacter</taxon>
    </lineage>
</organism>
<accession>A0A291G9E4</accession>
<dbReference type="AlphaFoldDB" id="A0A291G9E4"/>
<gene>
    <name evidence="1" type="ORF">CEW89_03235</name>
</gene>
<sequence>MEYIAEASLFSTLTVLDGASLIAEDIRDAELRLTLKKDGEELLLSSSEHSADLGSDLHELMFPSLE</sequence>
<dbReference type="KEGG" id="ceh:CEW89_03235"/>
<dbReference type="EMBL" id="CP022196">
    <property type="protein sequence ID" value="ATG46660.1"/>
    <property type="molecule type" value="Genomic_DNA"/>
</dbReference>
<reference evidence="1 2" key="1">
    <citation type="submission" date="2017-06" db="EMBL/GenBank/DDBJ databases">
        <title>Celeribacter sp. TSPH2 complete genome sequence.</title>
        <authorList>
            <person name="Woo J.-H."/>
            <person name="Kim H.-S."/>
        </authorList>
    </citation>
    <scope>NUCLEOTIDE SEQUENCE [LARGE SCALE GENOMIC DNA]</scope>
    <source>
        <strain evidence="1 2">TSPH2</strain>
    </source>
</reference>
<evidence type="ECO:0000313" key="1">
    <source>
        <dbReference type="EMBL" id="ATG46660.1"/>
    </source>
</evidence>
<proteinExistence type="predicted"/>